<evidence type="ECO:0000256" key="5">
    <source>
        <dbReference type="ARBA" id="ARBA00023136"/>
    </source>
</evidence>
<dbReference type="InterPro" id="IPR004923">
    <property type="entry name" value="FTR1/Fip1/EfeU"/>
</dbReference>
<dbReference type="PANTHER" id="PTHR31632:SF2">
    <property type="entry name" value="PLASMA MEMBRANE IRON PERMEASE"/>
    <property type="match status" value="1"/>
</dbReference>
<dbReference type="PANTHER" id="PTHR31632">
    <property type="entry name" value="IRON TRANSPORTER FTH1"/>
    <property type="match status" value="1"/>
</dbReference>
<accession>K0B6Y9</accession>
<feature type="transmembrane region" description="Helical" evidence="6">
    <location>
        <begin position="641"/>
        <end position="662"/>
    </location>
</feature>
<name>K0B6Y9_9ARCH</name>
<keyword evidence="3 6" id="KW-0812">Transmembrane</keyword>
<dbReference type="GO" id="GO:0033573">
    <property type="term" value="C:high-affinity iron permease complex"/>
    <property type="evidence" value="ECO:0007669"/>
    <property type="project" value="InterPro"/>
</dbReference>
<dbReference type="PATRIC" id="fig|1229908.8.peg.1071"/>
<dbReference type="GO" id="GO:0015093">
    <property type="term" value="F:ferrous iron transmembrane transporter activity"/>
    <property type="evidence" value="ECO:0007669"/>
    <property type="project" value="TreeGrafter"/>
</dbReference>
<organism evidence="7 8">
    <name type="scientific">Candidatus Nitrosopumilus koreensis AR1</name>
    <dbReference type="NCBI Taxonomy" id="1229908"/>
    <lineage>
        <taxon>Archaea</taxon>
        <taxon>Nitrososphaerota</taxon>
        <taxon>Nitrososphaeria</taxon>
        <taxon>Nitrosopumilales</taxon>
        <taxon>Nitrosopumilaceae</taxon>
        <taxon>Nitrosopumilus</taxon>
    </lineage>
</organism>
<dbReference type="KEGG" id="nkr:NKOR_04930"/>
<evidence type="ECO:0000256" key="6">
    <source>
        <dbReference type="SAM" id="Phobius"/>
    </source>
</evidence>
<feature type="transmembrane region" description="Helical" evidence="6">
    <location>
        <begin position="608"/>
        <end position="629"/>
    </location>
</feature>
<comment type="similarity">
    <text evidence="2">Belongs to the oxidase-dependent Fe transporter (OFeT) (TC 9.A.10.1) family.</text>
</comment>
<evidence type="ECO:0000313" key="8">
    <source>
        <dbReference type="Proteomes" id="UP000006101"/>
    </source>
</evidence>
<dbReference type="HOGENOM" id="CLU_374547_0_0_2"/>
<proteinExistence type="inferred from homology"/>
<feature type="transmembrane region" description="Helical" evidence="6">
    <location>
        <begin position="700"/>
        <end position="719"/>
    </location>
</feature>
<dbReference type="Proteomes" id="UP000006101">
    <property type="component" value="Chromosome"/>
</dbReference>
<sequence length="741" mass="83509">MFASQLKFARLFFLCLIVLVLVPKTNVYAQNYSESDTSALIVSELVSQTLELTKENLNAGHIEDAKLLSKITAESFPSHLQNLRQNNSEISDEIHIMLLDIHNGIGSIDNQQIISEIEVVEKLLPQYSINNPNYGKAIAYLLTIVDEQYQIAIIEENQTLHDLSSKLVNRSYELFSNTNYDARLQLEINSFFVELKDKINNKEDFLSVGTLITAINRDFAGHESVAYDKQKLYENIRSLYGELLVATDAGDYKKAEDLGVEAYLENFEYLEPDIEKVDSQLLYDLELDMREELRDMIRNEQDPRVIRVFIEESILPDLSAAEAKVQELGTAGLANITLEKELKEMGDATDDQKSGVRSEIDFIRDTLQEMLVQYKNEDYQSAYTSARTAYLESYEYVEIPLRAIDPDFTLEVEFQFAQLRNLIKEQADFDQVQEVAIAIKRSMDESERLVSGTGTLAPAIAFSSSFAIIFREGLESVLILGAILTYLEASRNNRFKKHVYWGIVAAIGATGITWFIASFVIGISGANRELIEAIAALSATGMLFYVSFWVLNKIEHKKWMEFVKAKVWQATTTGSVMVFVLLSFFTVYREGFETVLFYQAMSGFAKYMEAYVGLGFLAGMGALFLIYYVMRKLGRKLPLRALFGLTMGVGAYMSIAFLGNAVRELQVLEIVPYTGMIGVIPRLDINLATMTGIYPTLETVVAQIVLLGIYLLASAYVLVVRPGKEKRLASMRKSHGAEVNV</sequence>
<comment type="subcellular location">
    <subcellularLocation>
        <location evidence="1">Membrane</location>
        <topology evidence="1">Multi-pass membrane protein</topology>
    </subcellularLocation>
</comment>
<feature type="transmembrane region" description="Helical" evidence="6">
    <location>
        <begin position="530"/>
        <end position="551"/>
    </location>
</feature>
<protein>
    <submittedName>
        <fullName evidence="7">Iron permease FTR1</fullName>
    </submittedName>
</protein>
<reference evidence="7 8" key="1">
    <citation type="journal article" date="2012" name="J. Bacteriol.">
        <title>Draft Genome Sequence of an Ammonia-Oxidizing Archaeon, "Candidatus Nitrosopumilus koreensis" AR1, from Marine Sediment.</title>
        <authorList>
            <person name="Park S.J."/>
            <person name="Kim J.G."/>
            <person name="Jung M.Y."/>
            <person name="Kim S.J."/>
            <person name="Cha I.T."/>
            <person name="Kwon K."/>
            <person name="Lee J.H."/>
            <person name="Rhee S.K."/>
        </authorList>
    </citation>
    <scope>NUCLEOTIDE SEQUENCE [LARGE SCALE GENOMIC DNA]</scope>
    <source>
        <strain evidence="7 8">AR1</strain>
    </source>
</reference>
<keyword evidence="4 6" id="KW-1133">Transmembrane helix</keyword>
<keyword evidence="8" id="KW-1185">Reference proteome</keyword>
<feature type="transmembrane region" description="Helical" evidence="6">
    <location>
        <begin position="468"/>
        <end position="487"/>
    </location>
</feature>
<dbReference type="EMBL" id="CP003842">
    <property type="protein sequence ID" value="AFS80872.1"/>
    <property type="molecule type" value="Genomic_DNA"/>
</dbReference>
<feature type="transmembrane region" description="Helical" evidence="6">
    <location>
        <begin position="567"/>
        <end position="588"/>
    </location>
</feature>
<dbReference type="AlphaFoldDB" id="K0B6Y9"/>
<evidence type="ECO:0000256" key="1">
    <source>
        <dbReference type="ARBA" id="ARBA00004141"/>
    </source>
</evidence>
<dbReference type="Pfam" id="PF03239">
    <property type="entry name" value="FTR1"/>
    <property type="match status" value="1"/>
</dbReference>
<feature type="transmembrane region" description="Helical" evidence="6">
    <location>
        <begin position="499"/>
        <end position="524"/>
    </location>
</feature>
<dbReference type="STRING" id="1229908.NKOR_04930"/>
<keyword evidence="5 6" id="KW-0472">Membrane</keyword>
<evidence type="ECO:0000256" key="4">
    <source>
        <dbReference type="ARBA" id="ARBA00022989"/>
    </source>
</evidence>
<evidence type="ECO:0000313" key="7">
    <source>
        <dbReference type="EMBL" id="AFS80872.1"/>
    </source>
</evidence>
<gene>
    <name evidence="7" type="ORF">NKOR_04930</name>
</gene>
<evidence type="ECO:0000256" key="3">
    <source>
        <dbReference type="ARBA" id="ARBA00022692"/>
    </source>
</evidence>
<evidence type="ECO:0000256" key="2">
    <source>
        <dbReference type="ARBA" id="ARBA00008333"/>
    </source>
</evidence>